<feature type="compositionally biased region" description="Low complexity" evidence="1">
    <location>
        <begin position="1700"/>
        <end position="1767"/>
    </location>
</feature>
<feature type="region of interest" description="Disordered" evidence="1">
    <location>
        <begin position="1475"/>
        <end position="1767"/>
    </location>
</feature>
<feature type="compositionally biased region" description="Low complexity" evidence="1">
    <location>
        <begin position="1681"/>
        <end position="1693"/>
    </location>
</feature>
<dbReference type="Gene3D" id="3.90.550.10">
    <property type="entry name" value="Spore Coat Polysaccharide Biosynthesis Protein SpsA, Chain A"/>
    <property type="match status" value="1"/>
</dbReference>
<dbReference type="PANTHER" id="PTHR24216">
    <property type="entry name" value="PAXILLIN-RELATED"/>
    <property type="match status" value="1"/>
</dbReference>
<feature type="compositionally biased region" description="Low complexity" evidence="1">
    <location>
        <begin position="1605"/>
        <end position="1673"/>
    </location>
</feature>
<name>A0ABD3NBQ2_9STRA</name>
<reference evidence="3 4" key="1">
    <citation type="submission" date="2024-10" db="EMBL/GenBank/DDBJ databases">
        <title>Updated reference genomes for cyclostephanoid diatoms.</title>
        <authorList>
            <person name="Roberts W.R."/>
            <person name="Alverson A.J."/>
        </authorList>
    </citation>
    <scope>NUCLEOTIDE SEQUENCE [LARGE SCALE GENOMIC DNA]</scope>
    <source>
        <strain evidence="3 4">AJA010-31</strain>
    </source>
</reference>
<proteinExistence type="predicted"/>
<feature type="compositionally biased region" description="Low complexity" evidence="1">
    <location>
        <begin position="1475"/>
        <end position="1494"/>
    </location>
</feature>
<feature type="compositionally biased region" description="Basic and acidic residues" evidence="1">
    <location>
        <begin position="2014"/>
        <end position="2028"/>
    </location>
</feature>
<evidence type="ECO:0000313" key="4">
    <source>
        <dbReference type="Proteomes" id="UP001530400"/>
    </source>
</evidence>
<comment type="caution">
    <text evidence="3">The sequence shown here is derived from an EMBL/GenBank/DDBJ whole genome shotgun (WGS) entry which is preliminary data.</text>
</comment>
<dbReference type="Proteomes" id="UP001530400">
    <property type="component" value="Unassembled WGS sequence"/>
</dbReference>
<dbReference type="Pfam" id="PF13843">
    <property type="entry name" value="DDE_Tnp_1_7"/>
    <property type="match status" value="1"/>
</dbReference>
<feature type="compositionally biased region" description="Low complexity" evidence="1">
    <location>
        <begin position="1528"/>
        <end position="1563"/>
    </location>
</feature>
<dbReference type="InterPro" id="IPR027417">
    <property type="entry name" value="P-loop_NTPase"/>
</dbReference>
<keyword evidence="4" id="KW-1185">Reference proteome</keyword>
<dbReference type="EMBL" id="JALLPJ020001260">
    <property type="protein sequence ID" value="KAL3772793.1"/>
    <property type="molecule type" value="Genomic_DNA"/>
</dbReference>
<sequence length="2028" mass="221596">MAIVDRKLLGEGSVCSDLLKKLHPPDRVAHFIPNAIATQRLNDLVAVCQGPARRAGGRPVKSAIFFTSPSLGDEEFWCSKHFVKVRTSCPDENVFAPLSPAAPRANPVAWGWDGNCQRRLVTPSNVKAGFHNGWSPKGKSHYECWTRFFPHKWLEEVCLKKTSESLEESGEPPLSMGELTRYIGLKLLMSTMVGFSQRDFFSSREFDERRNPCPHKLNKYMSMRRMERIDQHLSFTDRTPPEFVDRLWEVRQMQDEWKANMKELFYPAWVVCLDESMSIWHCQWTCPGFVFCPRKPHPLGNEYHMICCAITGILFDFELVEGKDHPNELPPLMYVEFGKTGGLLLRLTKTIHGTGQYVILDSGFCVLKAIVGLCQHGVFSGALIKKCRYWPALVPGDAIDQYFDDKPVGATGSVRGMLDGVSYNIFCLKDQGYVTKIMATGSGLFYNSDRMHSRAAENGNVQFKYPEPFEWHYDYRHLIDDHNNKRHAVPSIEGSLKTQHKSMKTPSYLLLLTSSAGLLLPPSSASSFFQRLLPSKHSSPFVVSEAALSALASSPPTILSSSSSSSSSTTIDIASIGSLSRLDHLTSQIETWASHASVRHYYGFSELQDYNVECADMSEKRRADIVDKCRRKDYGGSDGNKKLSEFFGKYYGLTEGNRVRSDDAGWICAQRRVGRALGYLNARYGGVSGDGDDDVESIDIPDYLMVVDDDTHVDLVNVVGYLENHQEQAGDASVVAGCLFRENDALPFPIAYGGFGTILNKEAVQQLTQPIYCYDNHDTSTTTSSNKLHNDLVCNQIKQDLAGEAFLFRQGMTTLELFYRYSALKDFCMHSDWLLGYIFRYYLSSSSSSTTTAAAASTDHDTAHHEQELHSLVGIKNYPSCGNLTITGQVRQCNLDDTCHNQNPKDMEYLALHSYSQSPESYTALPKLELTEYHTANELVKEIQLLNNAIDNSILPNVMVVDSSSGITDFLLSNGACGSSSRQDLNFFDNNQGAVSRGIEYYSKYFEHCTDNDLIVDSSPKNLMHASQVHDVYKHVLGGDSGLKLIVVIDDSNLGELVRYLQNWMNEFPRDDMLVLSLNEMKSVPHKSQWRIEQFLGKSFQVQLKSASVAGISSSASSTIKALEVQEFHNFMNVAKGPWMEQHHIVASKSSSGSGFAYASVLGYNPDESQNILYRDALRVMIRSLKSSDADFIVFMMYRNKDTKTLLEAEGAIIHHIDPMKHSLDVSYFEPWFVDIALAKLRAFELTQYKRVQLLDIDSLITSSENMDVMFTLYPDAKLVAEGLGADSPLRAGWLMIKPSTHDFTKMEQLLERGTFSIEHGWDNLDLPVEYPGWTSEKPVNNWEFYGSVLEQGLLFHQFYALPKNINPSSKDSELLTLLDDNALSLHGFIHFFGERKPWAKSIDTSLFPAYVNEARAQWLKNFEDLTSLAETNHVNHLTQFGIEQYLQARVLQTYTSPPTPSIYVTTAPTSFYATSTPTKAPVTSSPVTTTPTTSTPPPTSSPVTTDPTLAPSPTLSPVTNAPTTSKPTNSSPVTTAPTTSAPTKAPTTAPTTSSPVTTAPTTSTPPSPLPTSSPVTTVPTTSSPPPTPSPVLTDPTLQPSPTLSPVTSAPTTSKPTTSSPVTTAPTTSAPTKAPTKAPTTSTTVPTTSSPVTTAPTTSSPVTSLPVTTIPTLSSPPPASSPVTTAPTTSSPTNAPVGGSITAPPTSSPVTTAPSTGAPTTSPTRAPTTPSPVTTAPTTPSPVSKVPPTSVSPITPSPSSASPITTAPVTASPTAFLKTTIQMDSTLTWNITCDPIVNNATLRIDLAEIIEESIYTTVEPQLASGIALEVVYVYELCGVTVESHTGYPPARRLQAAASDVKVYQVLSAECGSCQEEMFNNTNSALETVVKNGTLSTTVQQKSGNIITAVFDEAVSSNYTSSTSRPTSLPSKKPSKAPVTPKPVTPKPVNTKSSKSNPSPTTPKPVTAKSSKSNTPPVTPKPVTAKSSKSNPSSTTPPSPVTAKPVTPRPTTAKSVKEPKESKDPKSSK</sequence>
<dbReference type="SUPFAM" id="SSF52540">
    <property type="entry name" value="P-loop containing nucleoside triphosphate hydrolases"/>
    <property type="match status" value="1"/>
</dbReference>
<protein>
    <recommendedName>
        <fullName evidence="2">PiggyBac transposable element-derived protein domain-containing protein</fullName>
    </recommendedName>
</protein>
<organism evidence="3 4">
    <name type="scientific">Cyclotella atomus</name>
    <dbReference type="NCBI Taxonomy" id="382360"/>
    <lineage>
        <taxon>Eukaryota</taxon>
        <taxon>Sar</taxon>
        <taxon>Stramenopiles</taxon>
        <taxon>Ochrophyta</taxon>
        <taxon>Bacillariophyta</taxon>
        <taxon>Coscinodiscophyceae</taxon>
        <taxon>Thalassiosirophycidae</taxon>
        <taxon>Stephanodiscales</taxon>
        <taxon>Stephanodiscaceae</taxon>
        <taxon>Cyclotella</taxon>
    </lineage>
</organism>
<evidence type="ECO:0000313" key="3">
    <source>
        <dbReference type="EMBL" id="KAL3772793.1"/>
    </source>
</evidence>
<gene>
    <name evidence="3" type="ORF">ACHAWO_004802</name>
</gene>
<accession>A0ABD3NBQ2</accession>
<dbReference type="SUPFAM" id="SSF53448">
    <property type="entry name" value="Nucleotide-diphospho-sugar transferases"/>
    <property type="match status" value="1"/>
</dbReference>
<feature type="compositionally biased region" description="Low complexity" evidence="1">
    <location>
        <begin position="1919"/>
        <end position="1938"/>
    </location>
</feature>
<feature type="compositionally biased region" description="Low complexity" evidence="1">
    <location>
        <begin position="1573"/>
        <end position="1582"/>
    </location>
</feature>
<dbReference type="InterPro" id="IPR029526">
    <property type="entry name" value="PGBD"/>
</dbReference>
<feature type="domain" description="PiggyBac transposable element-derived protein" evidence="2">
    <location>
        <begin position="142"/>
        <end position="490"/>
    </location>
</feature>
<dbReference type="InterPro" id="IPR029044">
    <property type="entry name" value="Nucleotide-diphossugar_trans"/>
</dbReference>
<evidence type="ECO:0000256" key="1">
    <source>
        <dbReference type="SAM" id="MobiDB-lite"/>
    </source>
</evidence>
<dbReference type="PANTHER" id="PTHR24216:SF65">
    <property type="entry name" value="PAXILLIN-LIKE PROTEIN 1"/>
    <property type="match status" value="1"/>
</dbReference>
<feature type="compositionally biased region" description="Low complexity" evidence="1">
    <location>
        <begin position="1946"/>
        <end position="1993"/>
    </location>
</feature>
<feature type="compositionally biased region" description="Polar residues" evidence="1">
    <location>
        <begin position="1512"/>
        <end position="1527"/>
    </location>
</feature>
<evidence type="ECO:0000259" key="2">
    <source>
        <dbReference type="Pfam" id="PF13843"/>
    </source>
</evidence>
<feature type="region of interest" description="Disordered" evidence="1">
    <location>
        <begin position="1917"/>
        <end position="2028"/>
    </location>
</feature>